<organism evidence="2">
    <name type="scientific">Arundo donax</name>
    <name type="common">Giant reed</name>
    <name type="synonym">Donax arundinaceus</name>
    <dbReference type="NCBI Taxonomy" id="35708"/>
    <lineage>
        <taxon>Eukaryota</taxon>
        <taxon>Viridiplantae</taxon>
        <taxon>Streptophyta</taxon>
        <taxon>Embryophyta</taxon>
        <taxon>Tracheophyta</taxon>
        <taxon>Spermatophyta</taxon>
        <taxon>Magnoliopsida</taxon>
        <taxon>Liliopsida</taxon>
        <taxon>Poales</taxon>
        <taxon>Poaceae</taxon>
        <taxon>PACMAD clade</taxon>
        <taxon>Arundinoideae</taxon>
        <taxon>Arundineae</taxon>
        <taxon>Arundo</taxon>
    </lineage>
</organism>
<protein>
    <submittedName>
        <fullName evidence="2">Uncharacterized protein</fullName>
    </submittedName>
</protein>
<feature type="compositionally biased region" description="Basic residues" evidence="1">
    <location>
        <begin position="23"/>
        <end position="37"/>
    </location>
</feature>
<reference evidence="2" key="1">
    <citation type="submission" date="2014-09" db="EMBL/GenBank/DDBJ databases">
        <authorList>
            <person name="Magalhaes I.L.F."/>
            <person name="Oliveira U."/>
            <person name="Santos F.R."/>
            <person name="Vidigal T.H.D.A."/>
            <person name="Brescovit A.D."/>
            <person name="Santos A.J."/>
        </authorList>
    </citation>
    <scope>NUCLEOTIDE SEQUENCE</scope>
    <source>
        <tissue evidence="2">Shoot tissue taken approximately 20 cm above the soil surface</tissue>
    </source>
</reference>
<feature type="compositionally biased region" description="Basic and acidic residues" evidence="1">
    <location>
        <begin position="38"/>
        <end position="47"/>
    </location>
</feature>
<dbReference type="AlphaFoldDB" id="A0A0A9NLM7"/>
<dbReference type="EMBL" id="GBRH01177437">
    <property type="protein sequence ID" value="JAE20459.1"/>
    <property type="molecule type" value="Transcribed_RNA"/>
</dbReference>
<evidence type="ECO:0000313" key="2">
    <source>
        <dbReference type="EMBL" id="JAE20232.1"/>
    </source>
</evidence>
<feature type="compositionally biased region" description="Gly residues" evidence="1">
    <location>
        <begin position="10"/>
        <end position="19"/>
    </location>
</feature>
<dbReference type="EMBL" id="GBRH01177664">
    <property type="protein sequence ID" value="JAE20232.1"/>
    <property type="molecule type" value="Transcribed_RNA"/>
</dbReference>
<sequence length="47" mass="5014">MGARNRGGIETEGGWGSGAGMARARRGRAAARRATGIRRRECGEARR</sequence>
<name>A0A0A9NLM7_ARUDO</name>
<proteinExistence type="predicted"/>
<feature type="region of interest" description="Disordered" evidence="1">
    <location>
        <begin position="1"/>
        <end position="47"/>
    </location>
</feature>
<evidence type="ECO:0000256" key="1">
    <source>
        <dbReference type="SAM" id="MobiDB-lite"/>
    </source>
</evidence>
<accession>A0A0A9NLM7</accession>
<reference evidence="2" key="2">
    <citation type="journal article" date="2015" name="Data Brief">
        <title>Shoot transcriptome of the giant reed, Arundo donax.</title>
        <authorList>
            <person name="Barrero R.A."/>
            <person name="Guerrero F.D."/>
            <person name="Moolhuijzen P."/>
            <person name="Goolsby J.A."/>
            <person name="Tidwell J."/>
            <person name="Bellgard S.E."/>
            <person name="Bellgard M.I."/>
        </authorList>
    </citation>
    <scope>NUCLEOTIDE SEQUENCE</scope>
    <source>
        <tissue evidence="2">Shoot tissue taken approximately 20 cm above the soil surface</tissue>
    </source>
</reference>